<dbReference type="InterPro" id="IPR001036">
    <property type="entry name" value="Acrflvin-R"/>
</dbReference>
<dbReference type="NCBIfam" id="TIGR01129">
    <property type="entry name" value="secD"/>
    <property type="match status" value="1"/>
</dbReference>
<dbReference type="FunFam" id="1.20.1640.10:FF:000004">
    <property type="entry name" value="Protein translocase subunit SecD"/>
    <property type="match status" value="1"/>
</dbReference>
<evidence type="ECO:0000256" key="6">
    <source>
        <dbReference type="ARBA" id="ARBA00022989"/>
    </source>
</evidence>
<feature type="transmembrane region" description="Helical" evidence="9">
    <location>
        <begin position="265"/>
        <end position="286"/>
    </location>
</feature>
<proteinExistence type="inferred from homology"/>
<dbReference type="PRINTS" id="PR00702">
    <property type="entry name" value="ACRIFLAVINRP"/>
</dbReference>
<dbReference type="Gene3D" id="1.20.1640.10">
    <property type="entry name" value="Multidrug efflux transporter AcrB transmembrane domain"/>
    <property type="match status" value="1"/>
</dbReference>
<evidence type="ECO:0000256" key="7">
    <source>
        <dbReference type="ARBA" id="ARBA00023010"/>
    </source>
</evidence>
<keyword evidence="4 9" id="KW-0812">Transmembrane</keyword>
<feature type="transmembrane region" description="Helical" evidence="9">
    <location>
        <begin position="392"/>
        <end position="416"/>
    </location>
</feature>
<name>F1THB3_9FIRM</name>
<evidence type="ECO:0000259" key="10">
    <source>
        <dbReference type="Pfam" id="PF02355"/>
    </source>
</evidence>
<protein>
    <recommendedName>
        <fullName evidence="9">Protein translocase subunit SecD</fullName>
    </recommendedName>
</protein>
<keyword evidence="6 9" id="KW-1133">Transmembrane helix</keyword>
<comment type="subcellular location">
    <subcellularLocation>
        <location evidence="1 9">Cell membrane</location>
        <topology evidence="1 9">Multi-pass membrane protein</topology>
    </subcellularLocation>
</comment>
<dbReference type="GO" id="GO:0043952">
    <property type="term" value="P:protein transport by the Sec complex"/>
    <property type="evidence" value="ECO:0007669"/>
    <property type="project" value="UniProtKB-UniRule"/>
</dbReference>
<evidence type="ECO:0000256" key="5">
    <source>
        <dbReference type="ARBA" id="ARBA00022927"/>
    </source>
</evidence>
<dbReference type="eggNOG" id="COG0342">
    <property type="taxonomic scope" value="Bacteria"/>
</dbReference>
<evidence type="ECO:0000256" key="8">
    <source>
        <dbReference type="ARBA" id="ARBA00023136"/>
    </source>
</evidence>
<dbReference type="InterPro" id="IPR054384">
    <property type="entry name" value="SecDF_P1_head"/>
</dbReference>
<dbReference type="PANTHER" id="PTHR30081">
    <property type="entry name" value="PROTEIN-EXPORT MEMBRANE PROTEIN SEC"/>
    <property type="match status" value="1"/>
</dbReference>
<dbReference type="OrthoDB" id="9805019at2"/>
<feature type="domain" description="Protein export membrane protein SecD/SecF C-terminal" evidence="10">
    <location>
        <begin position="248"/>
        <end position="414"/>
    </location>
</feature>
<feature type="transmembrane region" description="Helical" evidence="9">
    <location>
        <begin position="322"/>
        <end position="343"/>
    </location>
</feature>
<comment type="function">
    <text evidence="9">Part of the Sec protein translocase complex. Interacts with the SecYEG preprotein conducting channel. SecDF uses the proton motive force (PMF) to complete protein translocation after the ATP-dependent function of SecA.</text>
</comment>
<keyword evidence="2 9" id="KW-0813">Transport</keyword>
<dbReference type="Gene3D" id="3.30.1360.200">
    <property type="match status" value="1"/>
</dbReference>
<dbReference type="GO" id="GO:0005886">
    <property type="term" value="C:plasma membrane"/>
    <property type="evidence" value="ECO:0007669"/>
    <property type="project" value="UniProtKB-SubCell"/>
</dbReference>
<dbReference type="GO" id="GO:0065002">
    <property type="term" value="P:intracellular protein transmembrane transport"/>
    <property type="evidence" value="ECO:0007669"/>
    <property type="project" value="UniProtKB-UniRule"/>
</dbReference>
<comment type="subunit">
    <text evidence="9">Forms a complex with SecF. Part of the essential Sec protein translocation apparatus which comprises SecA, SecYEG and auxiliary proteins SecDF. Other proteins may also be involved.</text>
</comment>
<keyword evidence="8 9" id="KW-0472">Membrane</keyword>
<comment type="similarity">
    <text evidence="9">Belongs to the SecD/SecF family. SecD subfamily.</text>
</comment>
<comment type="caution">
    <text evidence="12">The sequence shown here is derived from an EMBL/GenBank/DDBJ whole genome shotgun (WGS) entry which is preliminary data.</text>
</comment>
<reference evidence="12" key="1">
    <citation type="submission" date="2009-07" db="EMBL/GenBank/DDBJ databases">
        <authorList>
            <consortium name="US DOE Joint Genome Institute (JGI-PGF)"/>
            <person name="Lucas S."/>
            <person name="Copeland A."/>
            <person name="Lapidus A."/>
            <person name="Glavina del Rio T."/>
            <person name="Tice H."/>
            <person name="Bruce D."/>
            <person name="Goodwin L."/>
            <person name="Pitluck S."/>
            <person name="Larimer F."/>
            <person name="Land M.L."/>
            <person name="Mouttaki H."/>
            <person name="He Z."/>
            <person name="Zhou J."/>
            <person name="Hemme C.L."/>
        </authorList>
    </citation>
    <scope>NUCLEOTIDE SEQUENCE</scope>
    <source>
        <strain evidence="12">DSM 2782</strain>
    </source>
</reference>
<gene>
    <name evidence="9" type="primary">secD</name>
    <name evidence="12" type="ORF">Cpap_0410</name>
</gene>
<accession>F1THB3</accession>
<dbReference type="AlphaFoldDB" id="F1THB3"/>
<feature type="domain" description="SecDF P1 head subdomain" evidence="11">
    <location>
        <begin position="136"/>
        <end position="246"/>
    </location>
</feature>
<dbReference type="GO" id="GO:0006605">
    <property type="term" value="P:protein targeting"/>
    <property type="evidence" value="ECO:0007669"/>
    <property type="project" value="UniProtKB-UniRule"/>
</dbReference>
<evidence type="ECO:0000313" key="13">
    <source>
        <dbReference type="Proteomes" id="UP000003860"/>
    </source>
</evidence>
<dbReference type="PANTHER" id="PTHR30081:SF1">
    <property type="entry name" value="PROTEIN TRANSLOCASE SUBUNIT SECD"/>
    <property type="match status" value="1"/>
</dbReference>
<evidence type="ECO:0000313" key="12">
    <source>
        <dbReference type="EMBL" id="EGD46116.1"/>
    </source>
</evidence>
<reference evidence="12" key="2">
    <citation type="submission" date="2011-01" db="EMBL/GenBank/DDBJ databases">
        <title>The Non-contiguous Finished genome of Clostridium papyrosolvens.</title>
        <authorList>
            <person name="Lucas S."/>
            <person name="Copeland A."/>
            <person name="Lapidus A."/>
            <person name="Cheng J.-F."/>
            <person name="Goodwin L."/>
            <person name="Pitluck S."/>
            <person name="Misra M."/>
            <person name="Chertkov O."/>
            <person name="Detter J.C."/>
            <person name="Han C."/>
            <person name="Tapia R."/>
            <person name="Land M."/>
            <person name="Hauser L."/>
            <person name="Kyrpides N."/>
            <person name="Ivanova N."/>
            <person name="Pagani I."/>
            <person name="Mouttaki H."/>
            <person name="He Z."/>
            <person name="Zhou J."/>
            <person name="Hemme C.L."/>
            <person name="Woyke T."/>
        </authorList>
    </citation>
    <scope>NUCLEOTIDE SEQUENCE [LARGE SCALE GENOMIC DNA]</scope>
    <source>
        <strain evidence="12">DSM 2782</strain>
    </source>
</reference>
<evidence type="ECO:0000256" key="3">
    <source>
        <dbReference type="ARBA" id="ARBA00022475"/>
    </source>
</evidence>
<evidence type="ECO:0000259" key="11">
    <source>
        <dbReference type="Pfam" id="PF22599"/>
    </source>
</evidence>
<keyword evidence="5 9" id="KW-0653">Protein transport</keyword>
<dbReference type="InterPro" id="IPR048634">
    <property type="entry name" value="SecD_SecF_C"/>
</dbReference>
<dbReference type="InterPro" id="IPR055344">
    <property type="entry name" value="SecD_SecF_C_bact"/>
</dbReference>
<feature type="transmembrane region" description="Helical" evidence="9">
    <location>
        <begin position="364"/>
        <end position="386"/>
    </location>
</feature>
<dbReference type="RefSeq" id="WP_004621763.1">
    <property type="nucleotide sequence ID" value="NZ_ACXX02000016.1"/>
</dbReference>
<evidence type="ECO:0000256" key="4">
    <source>
        <dbReference type="ARBA" id="ARBA00022692"/>
    </source>
</evidence>
<feature type="transmembrane region" description="Helical" evidence="9">
    <location>
        <begin position="293"/>
        <end position="316"/>
    </location>
</feature>
<dbReference type="InterPro" id="IPR005791">
    <property type="entry name" value="SecD"/>
</dbReference>
<dbReference type="Gene3D" id="3.30.70.3400">
    <property type="match status" value="1"/>
</dbReference>
<sequence>MRGSNAVKFFSILLIIGILTWIAAYGSILGFEIPGVKEIRTGIDIQGGVDARLYAVTKDKSKAKAEDLDAARIIIGKRLDSKNIFDRVITVDKDKGYILVQIPHKKGEAFDPQKSIEEIGKTALLTFQEVDTSKKDANGNYLPTNKIILEGGDVKDATPEIDGENGGYCVALKLTSEGGKKFSEATGRLIGKPIAIFMDNDLVSAPNVQTQITGTSARITLGGTASDEQRDEAKNLAGLIKSGSLPFKLEARQVNNISPTLGSNALNVSINAFIVALILICLFMIFYYRLPGLIASIALILHTVMELLALSWTNIIVTLPGIAGLVLTIGMAVDANVIIFERIKDEIKNGKTLHAAIDVGFKRAFSAVLDSNVTTLISAVVLWKFGTGPIQSFAYTLGIGVVLSFITAVTASRIMLKSIQDIEVAKHHWLYGVSMRGGKANG</sequence>
<keyword evidence="7 9" id="KW-0811">Translocation</keyword>
<organism evidence="12 13">
    <name type="scientific">Ruminiclostridium papyrosolvens DSM 2782</name>
    <dbReference type="NCBI Taxonomy" id="588581"/>
    <lineage>
        <taxon>Bacteria</taxon>
        <taxon>Bacillati</taxon>
        <taxon>Bacillota</taxon>
        <taxon>Clostridia</taxon>
        <taxon>Eubacteriales</taxon>
        <taxon>Oscillospiraceae</taxon>
        <taxon>Ruminiclostridium</taxon>
    </lineage>
</organism>
<dbReference type="HAMAP" id="MF_01463_B">
    <property type="entry name" value="SecD_B"/>
    <property type="match status" value="1"/>
</dbReference>
<dbReference type="Pfam" id="PF22599">
    <property type="entry name" value="SecDF_P1_head"/>
    <property type="match status" value="1"/>
</dbReference>
<keyword evidence="3 9" id="KW-1003">Cell membrane</keyword>
<dbReference type="InterPro" id="IPR022813">
    <property type="entry name" value="SecD/SecF_arch_bac"/>
</dbReference>
<dbReference type="SUPFAM" id="SSF82866">
    <property type="entry name" value="Multidrug efflux transporter AcrB transmembrane domain"/>
    <property type="match status" value="1"/>
</dbReference>
<evidence type="ECO:0000256" key="9">
    <source>
        <dbReference type="HAMAP-Rule" id="MF_01463"/>
    </source>
</evidence>
<dbReference type="GO" id="GO:0015450">
    <property type="term" value="F:protein-transporting ATPase activity"/>
    <property type="evidence" value="ECO:0007669"/>
    <property type="project" value="InterPro"/>
</dbReference>
<dbReference type="EMBL" id="ACXX02000016">
    <property type="protein sequence ID" value="EGD46116.1"/>
    <property type="molecule type" value="Genomic_DNA"/>
</dbReference>
<evidence type="ECO:0000256" key="1">
    <source>
        <dbReference type="ARBA" id="ARBA00004651"/>
    </source>
</evidence>
<dbReference type="Proteomes" id="UP000003860">
    <property type="component" value="Unassembled WGS sequence"/>
</dbReference>
<dbReference type="Pfam" id="PF02355">
    <property type="entry name" value="SecD_SecF_C"/>
    <property type="match status" value="1"/>
</dbReference>
<dbReference type="NCBIfam" id="TIGR00916">
    <property type="entry name" value="2A0604s01"/>
    <property type="match status" value="1"/>
</dbReference>
<dbReference type="STRING" id="588581.Cpap_0410"/>
<feature type="transmembrane region" description="Helical" evidence="9">
    <location>
        <begin position="12"/>
        <end position="31"/>
    </location>
</feature>
<evidence type="ECO:0000256" key="2">
    <source>
        <dbReference type="ARBA" id="ARBA00022448"/>
    </source>
</evidence>
<keyword evidence="13" id="KW-1185">Reference proteome</keyword>